<accession>A0A552ETD0</accession>
<evidence type="ECO:0000259" key="1">
    <source>
        <dbReference type="Pfam" id="PF13592"/>
    </source>
</evidence>
<dbReference type="EMBL" id="SFBI01000087">
    <property type="protein sequence ID" value="TRU37729.1"/>
    <property type="molecule type" value="Genomic_DNA"/>
</dbReference>
<dbReference type="Proteomes" id="UP000317708">
    <property type="component" value="Unassembled WGS sequence"/>
</dbReference>
<dbReference type="AlphaFoldDB" id="A0A552ETD0"/>
<organism evidence="2 3">
    <name type="scientific">Microcystis aeruginosa Ma_MB_S_20031200_S102</name>
    <dbReference type="NCBI Taxonomy" id="2486254"/>
    <lineage>
        <taxon>Bacteria</taxon>
        <taxon>Bacillati</taxon>
        <taxon>Cyanobacteriota</taxon>
        <taxon>Cyanophyceae</taxon>
        <taxon>Oscillatoriophycideae</taxon>
        <taxon>Chroococcales</taxon>
        <taxon>Microcystaceae</taxon>
        <taxon>Microcystis</taxon>
    </lineage>
</organism>
<comment type="caution">
    <text evidence="2">The sequence shown here is derived from an EMBL/GenBank/DDBJ whole genome shotgun (WGS) entry which is preliminary data.</text>
</comment>
<protein>
    <recommendedName>
        <fullName evidence="1">Winged helix-turn helix domain-containing protein</fullName>
    </recommendedName>
</protein>
<evidence type="ECO:0000313" key="3">
    <source>
        <dbReference type="Proteomes" id="UP000317708"/>
    </source>
</evidence>
<dbReference type="Pfam" id="PF13592">
    <property type="entry name" value="HTH_33"/>
    <property type="match status" value="1"/>
</dbReference>
<reference evidence="2 3" key="1">
    <citation type="submission" date="2019-01" db="EMBL/GenBank/DDBJ databases">
        <title>Coherence of Microcystis species and biogeography revealed through population genomics.</title>
        <authorList>
            <person name="Perez-Carrascal O.M."/>
            <person name="Terrat Y."/>
            <person name="Giani A."/>
            <person name="Fortin N."/>
            <person name="Tromas N."/>
            <person name="Shapiro B.J."/>
        </authorList>
    </citation>
    <scope>NUCLEOTIDE SEQUENCE [LARGE SCALE GENOMIC DNA]</scope>
    <source>
        <strain evidence="2">Ma_MB_S_20031200_S102</strain>
    </source>
</reference>
<feature type="domain" description="Winged helix-turn helix" evidence="1">
    <location>
        <begin position="3"/>
        <end position="54"/>
    </location>
</feature>
<gene>
    <name evidence="2" type="ORF">EWV92_10055</name>
</gene>
<name>A0A552ETD0_MICAE</name>
<evidence type="ECO:0000313" key="2">
    <source>
        <dbReference type="EMBL" id="TRU37729.1"/>
    </source>
</evidence>
<dbReference type="InterPro" id="IPR025959">
    <property type="entry name" value="Winged_HTH_dom"/>
</dbReference>
<proteinExistence type="predicted"/>
<sequence length="83" mass="9876">MDELIDYISKHYSVIYKSKQSYYHLFSLAKISGQKSQKINPKFDQELVEKKKKEIQKVLAENNDEIESREIIVLFLDECHLLN</sequence>